<dbReference type="EMBL" id="JAMQAW010000006">
    <property type="protein sequence ID" value="MCM2387994.1"/>
    <property type="molecule type" value="Genomic_DNA"/>
</dbReference>
<accession>A0ABT0UH81</accession>
<organism evidence="1 2">
    <name type="scientific">Streptomyces albipurpureus</name>
    <dbReference type="NCBI Taxonomy" id="2897419"/>
    <lineage>
        <taxon>Bacteria</taxon>
        <taxon>Bacillati</taxon>
        <taxon>Actinomycetota</taxon>
        <taxon>Actinomycetes</taxon>
        <taxon>Kitasatosporales</taxon>
        <taxon>Streptomycetaceae</taxon>
        <taxon>Streptomyces</taxon>
    </lineage>
</organism>
<protein>
    <submittedName>
        <fullName evidence="1">SMI1/KNR4 family protein</fullName>
    </submittedName>
</protein>
<sequence length="242" mass="27569">MTQEFDLAARLRAGLPDRAAAWELVKDYARHWVSPLADDDGCGQEELDAAESRLGVRLPGALREAQMLLGRRDDLIRNHNRLLTPAQLFIDTDGEALVFHEENQGVALWGVLLADLDQIDPAVFVRVDLADKESEKWEPWLDRLSLSMVEIVLSESLQLPDGLSDFMDEVEDGHLEALEADFTRLPFPLIEDSRWYVGEDVLVREDGRAVLHARARSSQALDRLRDRLPGYWIEDDREELDD</sequence>
<gene>
    <name evidence="1" type="ORF">NBG84_06630</name>
</gene>
<comment type="caution">
    <text evidence="1">The sequence shown here is derived from an EMBL/GenBank/DDBJ whole genome shotgun (WGS) entry which is preliminary data.</text>
</comment>
<evidence type="ECO:0000313" key="2">
    <source>
        <dbReference type="Proteomes" id="UP001431429"/>
    </source>
</evidence>
<proteinExistence type="predicted"/>
<keyword evidence="2" id="KW-1185">Reference proteome</keyword>
<name>A0ABT0UH81_9ACTN</name>
<dbReference type="Proteomes" id="UP001431429">
    <property type="component" value="Unassembled WGS sequence"/>
</dbReference>
<dbReference type="RefSeq" id="WP_250918338.1">
    <property type="nucleotide sequence ID" value="NZ_JAMQAW010000006.1"/>
</dbReference>
<reference evidence="1" key="1">
    <citation type="submission" date="2022-06" db="EMBL/GenBank/DDBJ databases">
        <title>Genome public.</title>
        <authorList>
            <person name="Sun Q."/>
        </authorList>
    </citation>
    <scope>NUCLEOTIDE SEQUENCE</scope>
    <source>
        <strain evidence="1">CWNU-1</strain>
    </source>
</reference>
<evidence type="ECO:0000313" key="1">
    <source>
        <dbReference type="EMBL" id="MCM2387994.1"/>
    </source>
</evidence>